<evidence type="ECO:0000313" key="2">
    <source>
        <dbReference type="Proteomes" id="UP000326331"/>
    </source>
</evidence>
<reference evidence="1 2" key="1">
    <citation type="submission" date="2019-10" db="EMBL/GenBank/DDBJ databases">
        <title>Thermopilla bonchosmolovskayae gen. nov., sp. nov., a moderately thermophilic Chloroflexi bacterium from a Chukotka hot spring (Arctic, Russia), representing a novel classis Thermopillaia, which include previously uncultivated lineage OLB14.</title>
        <authorList>
            <person name="Kochetkova T.V."/>
            <person name="Zayulina K.S."/>
            <person name="Zhigarkov V.S."/>
            <person name="Minaev N.V."/>
            <person name="Novikov A."/>
            <person name="Toshchakov S.V."/>
            <person name="Elcheninov A.G."/>
            <person name="Kublanov I.V."/>
        </authorList>
    </citation>
    <scope>NUCLEOTIDE SEQUENCE [LARGE SCALE GENOMIC DNA]</scope>
    <source>
        <strain evidence="1 2">3753O</strain>
    </source>
</reference>
<name>A0ABX6C5M2_9CHLR</name>
<keyword evidence="2" id="KW-1185">Reference proteome</keyword>
<accession>A0ABX6C5M2</accession>
<dbReference type="Proteomes" id="UP000326331">
    <property type="component" value="Chromosome"/>
</dbReference>
<dbReference type="EMBL" id="CP042829">
    <property type="protein sequence ID" value="QFG03550.1"/>
    <property type="molecule type" value="Genomic_DNA"/>
</dbReference>
<organism evidence="1 2">
    <name type="scientific">Tepidiforma bonchosmolovskayae</name>
    <dbReference type="NCBI Taxonomy" id="2601677"/>
    <lineage>
        <taxon>Bacteria</taxon>
        <taxon>Bacillati</taxon>
        <taxon>Chloroflexota</taxon>
        <taxon>Tepidiformia</taxon>
        <taxon>Tepidiformales</taxon>
        <taxon>Tepidiformaceae</taxon>
        <taxon>Tepidiforma</taxon>
    </lineage>
</organism>
<evidence type="ECO:0000313" key="1">
    <source>
        <dbReference type="EMBL" id="QFG03550.1"/>
    </source>
</evidence>
<gene>
    <name evidence="1" type="ORF">Tbon_09645</name>
</gene>
<proteinExistence type="predicted"/>
<dbReference type="RefSeq" id="WP_158067505.1">
    <property type="nucleotide sequence ID" value="NZ_CP042829.1"/>
</dbReference>
<evidence type="ECO:0008006" key="3">
    <source>
        <dbReference type="Google" id="ProtNLM"/>
    </source>
</evidence>
<sequence>MPYQMFDHGPFVEFRLLGVVRGVDLPGDDWYRRIVQSGRLLLDASDVEHVAADLLWLAGFARSVQSRGPFVTAVVAPSPLVFGTFRQALAYRGELPHPAPVEFFTRREPAIAWLLEQVPPKGG</sequence>
<protein>
    <recommendedName>
        <fullName evidence="3">STAS/SEC14 domain-containing protein</fullName>
    </recommendedName>
</protein>